<evidence type="ECO:0000313" key="1">
    <source>
        <dbReference type="EMBL" id="KAH0558176.1"/>
    </source>
</evidence>
<dbReference type="EMBL" id="JAHXZJ010000747">
    <property type="protein sequence ID" value="KAH0558176.1"/>
    <property type="molecule type" value="Genomic_DNA"/>
</dbReference>
<organism evidence="1 2">
    <name type="scientific">Cotesia glomerata</name>
    <name type="common">Lepidopteran parasitic wasp</name>
    <name type="synonym">Apanteles glomeratus</name>
    <dbReference type="NCBI Taxonomy" id="32391"/>
    <lineage>
        <taxon>Eukaryota</taxon>
        <taxon>Metazoa</taxon>
        <taxon>Ecdysozoa</taxon>
        <taxon>Arthropoda</taxon>
        <taxon>Hexapoda</taxon>
        <taxon>Insecta</taxon>
        <taxon>Pterygota</taxon>
        <taxon>Neoptera</taxon>
        <taxon>Endopterygota</taxon>
        <taxon>Hymenoptera</taxon>
        <taxon>Apocrita</taxon>
        <taxon>Ichneumonoidea</taxon>
        <taxon>Braconidae</taxon>
        <taxon>Microgastrinae</taxon>
        <taxon>Cotesia</taxon>
    </lineage>
</organism>
<gene>
    <name evidence="1" type="ORF">KQX54_014753</name>
</gene>
<keyword evidence="2" id="KW-1185">Reference proteome</keyword>
<accession>A0AAV7ISX0</accession>
<sequence>MPPVRCVSVLVLTRKHNTEYNTGSNNNSMIKIHHLYRRVWVVRKSICGYEQKEEIERESIQTGIELNGIGD</sequence>
<dbReference type="Proteomes" id="UP000826195">
    <property type="component" value="Unassembled WGS sequence"/>
</dbReference>
<evidence type="ECO:0000313" key="2">
    <source>
        <dbReference type="Proteomes" id="UP000826195"/>
    </source>
</evidence>
<comment type="caution">
    <text evidence="1">The sequence shown here is derived from an EMBL/GenBank/DDBJ whole genome shotgun (WGS) entry which is preliminary data.</text>
</comment>
<dbReference type="AlphaFoldDB" id="A0AAV7ISX0"/>
<protein>
    <submittedName>
        <fullName evidence="1">Uncharacterized protein</fullName>
    </submittedName>
</protein>
<reference evidence="1 2" key="1">
    <citation type="journal article" date="2021" name="J. Hered.">
        <title>A chromosome-level genome assembly of the parasitoid wasp, Cotesia glomerata (Hymenoptera: Braconidae).</title>
        <authorList>
            <person name="Pinto B.J."/>
            <person name="Weis J.J."/>
            <person name="Gamble T."/>
            <person name="Ode P.J."/>
            <person name="Paul R."/>
            <person name="Zaspel J.M."/>
        </authorList>
    </citation>
    <scope>NUCLEOTIDE SEQUENCE [LARGE SCALE GENOMIC DNA]</scope>
    <source>
        <strain evidence="1">CgM1</strain>
    </source>
</reference>
<proteinExistence type="predicted"/>
<name>A0AAV7ISX0_COTGL</name>